<comment type="caution">
    <text evidence="3">The sequence shown here is derived from an EMBL/GenBank/DDBJ whole genome shotgun (WGS) entry which is preliminary data.</text>
</comment>
<dbReference type="PANTHER" id="PTHR33755">
    <property type="entry name" value="TOXIN PARE1-RELATED"/>
    <property type="match status" value="1"/>
</dbReference>
<dbReference type="Pfam" id="PF05016">
    <property type="entry name" value="ParE_toxin"/>
    <property type="match status" value="1"/>
</dbReference>
<comment type="similarity">
    <text evidence="1">Belongs to the RelE toxin family.</text>
</comment>
<evidence type="ECO:0000256" key="1">
    <source>
        <dbReference type="ARBA" id="ARBA00006226"/>
    </source>
</evidence>
<keyword evidence="4" id="KW-1185">Reference proteome</keyword>
<evidence type="ECO:0000313" key="4">
    <source>
        <dbReference type="Proteomes" id="UP000317155"/>
    </source>
</evidence>
<dbReference type="PANTHER" id="PTHR33755:SF5">
    <property type="entry name" value="TYPE II TOXIN-ANTITOXIN SYSTEM RELE_PARE FAMILY TOXIN"/>
    <property type="match status" value="1"/>
</dbReference>
<dbReference type="InterPro" id="IPR007712">
    <property type="entry name" value="RelE/ParE_toxin"/>
</dbReference>
<dbReference type="RefSeq" id="WP_092057551.1">
    <property type="nucleotide sequence ID" value="NZ_FOJJ01000037.1"/>
</dbReference>
<evidence type="ECO:0000313" key="3">
    <source>
        <dbReference type="EMBL" id="TRO81724.1"/>
    </source>
</evidence>
<organism evidence="3 4">
    <name type="scientific">Trichloromonas acetexigens</name>
    <dbReference type="NCBI Taxonomy" id="38815"/>
    <lineage>
        <taxon>Bacteria</taxon>
        <taxon>Pseudomonadati</taxon>
        <taxon>Thermodesulfobacteriota</taxon>
        <taxon>Desulfuromonadia</taxon>
        <taxon>Desulfuromonadales</taxon>
        <taxon>Trichloromonadaceae</taxon>
        <taxon>Trichloromonas</taxon>
    </lineage>
</organism>
<keyword evidence="2" id="KW-1277">Toxin-antitoxin system</keyword>
<reference evidence="3 4" key="1">
    <citation type="submission" date="2019-07" db="EMBL/GenBank/DDBJ databases">
        <title>Insights of Desulfuromonas acetexigens electromicrobiology.</title>
        <authorList>
            <person name="Katuri K."/>
            <person name="Sapireddy V."/>
            <person name="Shaw D.R."/>
            <person name="Saikaly P."/>
        </authorList>
    </citation>
    <scope>NUCLEOTIDE SEQUENCE [LARGE SCALE GENOMIC DNA]</scope>
    <source>
        <strain evidence="3 4">2873</strain>
    </source>
</reference>
<dbReference type="Gene3D" id="3.30.2310.20">
    <property type="entry name" value="RelE-like"/>
    <property type="match status" value="1"/>
</dbReference>
<protein>
    <submittedName>
        <fullName evidence="3">Type II toxin-antitoxin system RelE/ParE family toxin</fullName>
    </submittedName>
</protein>
<dbReference type="Proteomes" id="UP000317155">
    <property type="component" value="Unassembled WGS sequence"/>
</dbReference>
<proteinExistence type="inferred from homology"/>
<evidence type="ECO:0000256" key="2">
    <source>
        <dbReference type="ARBA" id="ARBA00022649"/>
    </source>
</evidence>
<dbReference type="InterPro" id="IPR035093">
    <property type="entry name" value="RelE/ParE_toxin_dom_sf"/>
</dbReference>
<dbReference type="EMBL" id="VJVV01000005">
    <property type="protein sequence ID" value="TRO81724.1"/>
    <property type="molecule type" value="Genomic_DNA"/>
</dbReference>
<dbReference type="OrthoDB" id="5574284at2"/>
<name>A0A550JEU8_9BACT</name>
<dbReference type="AlphaFoldDB" id="A0A550JEU8"/>
<dbReference type="InterPro" id="IPR051803">
    <property type="entry name" value="TA_system_RelE-like_toxin"/>
</dbReference>
<accession>A0A550JEU8</accession>
<gene>
    <name evidence="3" type="ORF">FL622_07915</name>
</gene>
<sequence>MAEIVWTDPALDQLEEIADYIALDKPEAAAGLVKKIFSTVDRLGQFPDSGHVPPEIPNSIYREVFVRPCRIFYRQENGVVLIVHVMREEMQLRKFLLEAETNG</sequence>